<name>A0AAV0ATQ5_PHAPC</name>
<dbReference type="Proteomes" id="UP001153365">
    <property type="component" value="Unassembled WGS sequence"/>
</dbReference>
<keyword evidence="2" id="KW-1185">Reference proteome</keyword>
<protein>
    <submittedName>
        <fullName evidence="1">Uncharacterized protein</fullName>
    </submittedName>
</protein>
<dbReference type="EMBL" id="CALTRL010001362">
    <property type="protein sequence ID" value="CAH7672192.1"/>
    <property type="molecule type" value="Genomic_DNA"/>
</dbReference>
<proteinExistence type="predicted"/>
<reference evidence="1" key="1">
    <citation type="submission" date="2022-06" db="EMBL/GenBank/DDBJ databases">
        <authorList>
            <consortium name="SYNGENTA / RWTH Aachen University"/>
        </authorList>
    </citation>
    <scope>NUCLEOTIDE SEQUENCE</scope>
</reference>
<evidence type="ECO:0000313" key="2">
    <source>
        <dbReference type="Proteomes" id="UP001153365"/>
    </source>
</evidence>
<evidence type="ECO:0000313" key="1">
    <source>
        <dbReference type="EMBL" id="CAH7672192.1"/>
    </source>
</evidence>
<accession>A0AAV0ATQ5</accession>
<comment type="caution">
    <text evidence="1">The sequence shown here is derived from an EMBL/GenBank/DDBJ whole genome shotgun (WGS) entry which is preliminary data.</text>
</comment>
<sequence>MLGIIDVKLKKIRNAVHRLQTTNIVMDSSMNLEGIYSISCIGQIWDFLIAQMIDIDPGAPEVVEEEEGGGGGERTLHVEDWQSKKVKRVLYEGQVTGSEERLLKVFPVHQWLYIFYQALCNFTEDITSSGQAYLSRVKLGVIHRLWETNLVVQFQFSQPLYHTSKLKQLTDSSQRRCLDSVTKDHFGLSPAVGCSQIPASVPRKDLSPFIN</sequence>
<dbReference type="AlphaFoldDB" id="A0AAV0ATQ5"/>
<organism evidence="1 2">
    <name type="scientific">Phakopsora pachyrhizi</name>
    <name type="common">Asian soybean rust disease fungus</name>
    <dbReference type="NCBI Taxonomy" id="170000"/>
    <lineage>
        <taxon>Eukaryota</taxon>
        <taxon>Fungi</taxon>
        <taxon>Dikarya</taxon>
        <taxon>Basidiomycota</taxon>
        <taxon>Pucciniomycotina</taxon>
        <taxon>Pucciniomycetes</taxon>
        <taxon>Pucciniales</taxon>
        <taxon>Phakopsoraceae</taxon>
        <taxon>Phakopsora</taxon>
    </lineage>
</organism>
<gene>
    <name evidence="1" type="ORF">PPACK8108_LOCUS6999</name>
</gene>